<dbReference type="Proteomes" id="UP001630127">
    <property type="component" value="Unassembled WGS sequence"/>
</dbReference>
<name>A0ABD2YVY0_9GENT</name>
<organism evidence="2 3">
    <name type="scientific">Cinchona calisaya</name>
    <dbReference type="NCBI Taxonomy" id="153742"/>
    <lineage>
        <taxon>Eukaryota</taxon>
        <taxon>Viridiplantae</taxon>
        <taxon>Streptophyta</taxon>
        <taxon>Embryophyta</taxon>
        <taxon>Tracheophyta</taxon>
        <taxon>Spermatophyta</taxon>
        <taxon>Magnoliopsida</taxon>
        <taxon>eudicotyledons</taxon>
        <taxon>Gunneridae</taxon>
        <taxon>Pentapetalae</taxon>
        <taxon>asterids</taxon>
        <taxon>lamiids</taxon>
        <taxon>Gentianales</taxon>
        <taxon>Rubiaceae</taxon>
        <taxon>Cinchonoideae</taxon>
        <taxon>Cinchoneae</taxon>
        <taxon>Cinchona</taxon>
    </lineage>
</organism>
<evidence type="ECO:0000256" key="1">
    <source>
        <dbReference type="SAM" id="MobiDB-lite"/>
    </source>
</evidence>
<evidence type="ECO:0000313" key="2">
    <source>
        <dbReference type="EMBL" id="KAL3511088.1"/>
    </source>
</evidence>
<proteinExistence type="predicted"/>
<reference evidence="2 3" key="1">
    <citation type="submission" date="2024-11" db="EMBL/GenBank/DDBJ databases">
        <title>A near-complete genome assembly of Cinchona calisaya.</title>
        <authorList>
            <person name="Lian D.C."/>
            <person name="Zhao X.W."/>
            <person name="Wei L."/>
        </authorList>
    </citation>
    <scope>NUCLEOTIDE SEQUENCE [LARGE SCALE GENOMIC DNA]</scope>
    <source>
        <tissue evidence="2">Nenye</tissue>
    </source>
</reference>
<evidence type="ECO:0000313" key="3">
    <source>
        <dbReference type="Proteomes" id="UP001630127"/>
    </source>
</evidence>
<gene>
    <name evidence="2" type="ORF">ACH5RR_030489</name>
</gene>
<accession>A0ABD2YVY0</accession>
<sequence length="249" mass="28382">MSLHGHQQCQETAEAQDSYQPDILYETLLDTTADKIDNENLIKFSLDDYFVTKSNLIYSGKEAIRVGELDMQKSWSNYTNEVLNADYYQTEGKAEEENNKGIMDLHFLNAVKQPYDNASVNMAGQIEDRSDEALILTEPMKRIKYECKFSSSLYAFNELSSKVPRLKLRSSEKKNRILGPEQSPNISMTWNLEDQKDYEDQSGSHFLEPLGDNQQAQSTSYSTSSSNECNEWSICSSLDLPPITMLFGD</sequence>
<comment type="caution">
    <text evidence="2">The sequence shown here is derived from an EMBL/GenBank/DDBJ whole genome shotgun (WGS) entry which is preliminary data.</text>
</comment>
<dbReference type="AlphaFoldDB" id="A0ABD2YVY0"/>
<protein>
    <submittedName>
        <fullName evidence="2">Uncharacterized protein</fullName>
    </submittedName>
</protein>
<feature type="region of interest" description="Disordered" evidence="1">
    <location>
        <begin position="201"/>
        <end position="228"/>
    </location>
</feature>
<dbReference type="EMBL" id="JBJUIK010000012">
    <property type="protein sequence ID" value="KAL3511088.1"/>
    <property type="molecule type" value="Genomic_DNA"/>
</dbReference>
<keyword evidence="3" id="KW-1185">Reference proteome</keyword>